<dbReference type="EMBL" id="FORA01000007">
    <property type="protein sequence ID" value="SFJ78707.1"/>
    <property type="molecule type" value="Genomic_DNA"/>
</dbReference>
<sequence length="148" mass="16216">METRDVTIRMPLEMAAAIERLAQRFDVTPGQVVRRAVCEELKRRSKPPKTPNRADEGLVASLQSLLAPDMAEARSWPDLEARLSRRGYRLSAAGGGCALFTTTGRRLCKGSELGFTYRQLVRRFGAAMPGHPHGAVGLTDPEGDPLLD</sequence>
<evidence type="ECO:0000313" key="2">
    <source>
        <dbReference type="Proteomes" id="UP000199110"/>
    </source>
</evidence>
<reference evidence="1 2" key="1">
    <citation type="submission" date="2016-10" db="EMBL/GenBank/DDBJ databases">
        <authorList>
            <person name="de Groot N.N."/>
        </authorList>
    </citation>
    <scope>NUCLEOTIDE SEQUENCE [LARGE SCALE GENOMIC DNA]</scope>
    <source>
        <strain evidence="1 2">DSM 19073</strain>
    </source>
</reference>
<evidence type="ECO:0008006" key="3">
    <source>
        <dbReference type="Google" id="ProtNLM"/>
    </source>
</evidence>
<name>A0A1I3UAA2_9RHOB</name>
<organism evidence="1 2">
    <name type="scientific">Jannaschia pohangensis</name>
    <dbReference type="NCBI Taxonomy" id="390807"/>
    <lineage>
        <taxon>Bacteria</taxon>
        <taxon>Pseudomonadati</taxon>
        <taxon>Pseudomonadota</taxon>
        <taxon>Alphaproteobacteria</taxon>
        <taxon>Rhodobacterales</taxon>
        <taxon>Roseobacteraceae</taxon>
        <taxon>Jannaschia</taxon>
    </lineage>
</organism>
<gene>
    <name evidence="1" type="ORF">SAMN04488095_3652</name>
</gene>
<dbReference type="RefSeq" id="WP_245749312.1">
    <property type="nucleotide sequence ID" value="NZ_FORA01000007.1"/>
</dbReference>
<dbReference type="STRING" id="390807.SAMN04488095_3652"/>
<dbReference type="SUPFAM" id="SSF47598">
    <property type="entry name" value="Ribbon-helix-helix"/>
    <property type="match status" value="1"/>
</dbReference>
<keyword evidence="2" id="KW-1185">Reference proteome</keyword>
<protein>
    <recommendedName>
        <fullName evidence="3">Ribbon-helix-helix protein, copG family</fullName>
    </recommendedName>
</protein>
<dbReference type="InterPro" id="IPR010985">
    <property type="entry name" value="Ribbon_hlx_hlx"/>
</dbReference>
<dbReference type="AlphaFoldDB" id="A0A1I3UAA2"/>
<accession>A0A1I3UAA2</accession>
<evidence type="ECO:0000313" key="1">
    <source>
        <dbReference type="EMBL" id="SFJ78707.1"/>
    </source>
</evidence>
<dbReference type="GO" id="GO:0006355">
    <property type="term" value="P:regulation of DNA-templated transcription"/>
    <property type="evidence" value="ECO:0007669"/>
    <property type="project" value="InterPro"/>
</dbReference>
<proteinExistence type="predicted"/>
<dbReference type="Proteomes" id="UP000199110">
    <property type="component" value="Unassembled WGS sequence"/>
</dbReference>